<protein>
    <submittedName>
        <fullName evidence="2">CRISPR-associated protein Cas5, N-terminal</fullName>
    </submittedName>
    <submittedName>
        <fullName evidence="3">CRISPR-associated protein, Cas5h</fullName>
    </submittedName>
</protein>
<name>A0A8S0Y4B0_9FIRM</name>
<evidence type="ECO:0000313" key="4">
    <source>
        <dbReference type="Proteomes" id="UP001071230"/>
    </source>
</evidence>
<dbReference type="InterPro" id="IPR021124">
    <property type="entry name" value="CRISPR-assoc_prot_Cas5"/>
</dbReference>
<organism evidence="2">
    <name type="scientific">Acididesulfobacillus acetoxydans</name>
    <dbReference type="NCBI Taxonomy" id="1561005"/>
    <lineage>
        <taxon>Bacteria</taxon>
        <taxon>Bacillati</taxon>
        <taxon>Bacillota</taxon>
        <taxon>Clostridia</taxon>
        <taxon>Eubacteriales</taxon>
        <taxon>Peptococcaceae</taxon>
        <taxon>Acididesulfobacillus</taxon>
    </lineage>
</organism>
<proteinExistence type="predicted"/>
<dbReference type="EMBL" id="LR746496">
    <property type="protein sequence ID" value="CAA7602825.1"/>
    <property type="molecule type" value="Genomic_DNA"/>
</dbReference>
<dbReference type="Gene3D" id="3.30.70.2660">
    <property type="match status" value="1"/>
</dbReference>
<dbReference type="AlphaFoldDB" id="A0A8S0Y4B0"/>
<dbReference type="Proteomes" id="UP000836597">
    <property type="component" value="Chromosome"/>
</dbReference>
<evidence type="ECO:0000313" key="2">
    <source>
        <dbReference type="EMBL" id="CAA7602825.1"/>
    </source>
</evidence>
<evidence type="ECO:0000256" key="1">
    <source>
        <dbReference type="ARBA" id="ARBA00023118"/>
    </source>
</evidence>
<dbReference type="InterPro" id="IPR013422">
    <property type="entry name" value="CRISPR-assoc_prot_Cas5_N"/>
</dbReference>
<keyword evidence="1" id="KW-0051">Antiviral defense</keyword>
<dbReference type="KEGG" id="aacx:DEACI_3648"/>
<dbReference type="Proteomes" id="UP001071230">
    <property type="component" value="Unassembled WGS sequence"/>
</dbReference>
<dbReference type="EMBL" id="CDGJ01000003">
    <property type="protein sequence ID" value="CEJ05706.1"/>
    <property type="molecule type" value="Genomic_DNA"/>
</dbReference>
<dbReference type="NCBIfam" id="TIGR02593">
    <property type="entry name" value="CRISPR_cas5"/>
    <property type="match status" value="1"/>
</dbReference>
<reference evidence="2" key="2">
    <citation type="submission" date="2020-01" db="EMBL/GenBank/DDBJ databases">
        <authorList>
            <person name="Hornung B."/>
        </authorList>
    </citation>
    <scope>NUCLEOTIDE SEQUENCE</scope>
    <source>
        <strain evidence="2">PacBioINE</strain>
    </source>
</reference>
<reference evidence="3" key="1">
    <citation type="submission" date="2014-11" db="EMBL/GenBank/DDBJ databases">
        <authorList>
            <person name="Hornung B.V."/>
        </authorList>
    </citation>
    <scope>NUCLEOTIDE SEQUENCE</scope>
    <source>
        <strain evidence="3">INE</strain>
    </source>
</reference>
<keyword evidence="4" id="KW-1185">Reference proteome</keyword>
<gene>
    <name evidence="3" type="ORF">DEACI_0125</name>
    <name evidence="2" type="ORF">DEACI_3648</name>
</gene>
<evidence type="ECO:0000313" key="3">
    <source>
        <dbReference type="EMBL" id="CEJ05706.1"/>
    </source>
</evidence>
<dbReference type="Pfam" id="PF09704">
    <property type="entry name" value="Cas_Cas5d"/>
    <property type="match status" value="1"/>
</dbReference>
<dbReference type="GO" id="GO:0043571">
    <property type="term" value="P:maintenance of CRISPR repeat elements"/>
    <property type="evidence" value="ECO:0007669"/>
    <property type="project" value="InterPro"/>
</dbReference>
<accession>A0A8S0Y4B0</accession>
<dbReference type="GO" id="GO:0051607">
    <property type="term" value="P:defense response to virus"/>
    <property type="evidence" value="ECO:0007669"/>
    <property type="project" value="UniProtKB-KW"/>
</dbReference>
<sequence length="242" mass="27129">MSELISFQLNGRFAHFLRAEAGASALSYPIPPRTVILGLIGAVLGLAKDSPQVVLEPCQVALTGEVPQGFWHKAKLRKDPPELLPHTIRRSQTETKTTKPEKATLIDQEWLFNPSYTLWVSLPQPHQAEFERRVRKRAWYFQPCMGLSEMMADITYLGTAAAKPLPPGLYDVTSVIRQGEGEIEVPQVLAKNLALHLLRMPRSVTADRVFTHDGYVLEKDGRPIPTRTSEGYEVDGKVIMFL</sequence>
<dbReference type="RefSeq" id="WP_240986139.1">
    <property type="nucleotide sequence ID" value="NZ_CDGJ01000003.1"/>
</dbReference>